<evidence type="ECO:0000313" key="2">
    <source>
        <dbReference type="EMBL" id="GJJ06249.1"/>
    </source>
</evidence>
<dbReference type="EMBL" id="BPWL01000001">
    <property type="protein sequence ID" value="GJJ06249.1"/>
    <property type="molecule type" value="Genomic_DNA"/>
</dbReference>
<dbReference type="AlphaFoldDB" id="A0AAV5A0M0"/>
<protein>
    <submittedName>
        <fullName evidence="2">Uncharacterized protein</fullName>
    </submittedName>
</protein>
<reference evidence="2" key="1">
    <citation type="submission" date="2021-10" db="EMBL/GenBank/DDBJ databases">
        <title>De novo Genome Assembly of Clathrus columnatus (Basidiomycota, Fungi) Using Illumina and Nanopore Sequence Data.</title>
        <authorList>
            <person name="Ogiso-Tanaka E."/>
            <person name="Itagaki H."/>
            <person name="Hosoya T."/>
            <person name="Hosaka K."/>
        </authorList>
    </citation>
    <scope>NUCLEOTIDE SEQUENCE</scope>
    <source>
        <strain evidence="2">MO-923</strain>
    </source>
</reference>
<gene>
    <name evidence="2" type="ORF">Clacol_000440</name>
</gene>
<evidence type="ECO:0000256" key="1">
    <source>
        <dbReference type="SAM" id="MobiDB-lite"/>
    </source>
</evidence>
<proteinExistence type="predicted"/>
<sequence>MSDYLTHVFQVIQEVYPSLVDPPTLRALLPSLLLALVAGDTNVIISTPQPSNIQKVIGKACLSFLTDLLVKSNYYNLTQILSIVFGLSVKRVRINSVQSPDQLLDSLFIYPVSYKAIPHRSISAPPPRPPSSNLTEHSDSTVYNPTSLIPPVPRFLRHSTDPLLPNDHQNFEHLPRLPQVVVISHLERAGRAAHLALAEALALRQIVFRTNHTHLHGTWDLPDRFFVVYVTQVIAGEPMERPNLDHFAFSATLGQFPQLNRPPSPLNGNMPPSPSPLTPTPTHPPMTTSPVLPYNALPPAHEVHLSPLVSNYSVALISAARHHPELDGSLLTARCVKHVEDLLKASGVVFGQWNGENEMNQIIPLVMEAHVRRIVPPALAHRLRVRDSPREQIMGLLWQEAGVRSWKRKVGEDTNLFTAEGEDPSVVALEPQSSGLKRKNQKSIKTILAEILVEV</sequence>
<feature type="region of interest" description="Disordered" evidence="1">
    <location>
        <begin position="259"/>
        <end position="283"/>
    </location>
</feature>
<feature type="compositionally biased region" description="Pro residues" evidence="1">
    <location>
        <begin position="260"/>
        <end position="283"/>
    </location>
</feature>
<comment type="caution">
    <text evidence="2">The sequence shown here is derived from an EMBL/GenBank/DDBJ whole genome shotgun (WGS) entry which is preliminary data.</text>
</comment>
<feature type="region of interest" description="Disordered" evidence="1">
    <location>
        <begin position="120"/>
        <end position="139"/>
    </location>
</feature>
<dbReference type="Proteomes" id="UP001050691">
    <property type="component" value="Unassembled WGS sequence"/>
</dbReference>
<name>A0AAV5A0M0_9AGAM</name>
<organism evidence="2 3">
    <name type="scientific">Clathrus columnatus</name>
    <dbReference type="NCBI Taxonomy" id="1419009"/>
    <lineage>
        <taxon>Eukaryota</taxon>
        <taxon>Fungi</taxon>
        <taxon>Dikarya</taxon>
        <taxon>Basidiomycota</taxon>
        <taxon>Agaricomycotina</taxon>
        <taxon>Agaricomycetes</taxon>
        <taxon>Phallomycetidae</taxon>
        <taxon>Phallales</taxon>
        <taxon>Clathraceae</taxon>
        <taxon>Clathrus</taxon>
    </lineage>
</organism>
<evidence type="ECO:0000313" key="3">
    <source>
        <dbReference type="Proteomes" id="UP001050691"/>
    </source>
</evidence>
<keyword evidence="3" id="KW-1185">Reference proteome</keyword>
<accession>A0AAV5A0M0</accession>